<dbReference type="InterPro" id="IPR036412">
    <property type="entry name" value="HAD-like_sf"/>
</dbReference>
<dbReference type="AlphaFoldDB" id="A0A482WQT5"/>
<feature type="chain" id="PRO_5019711823" description="FCP1 homology domain-containing protein" evidence="1">
    <location>
        <begin position="24"/>
        <end position="75"/>
    </location>
</feature>
<evidence type="ECO:0000256" key="1">
    <source>
        <dbReference type="SAM" id="SignalP"/>
    </source>
</evidence>
<dbReference type="Pfam" id="PF03031">
    <property type="entry name" value="NIF"/>
    <property type="match status" value="1"/>
</dbReference>
<sequence length="75" mass="8596">MVVLFLMVIIFIATLTVFPIIDGLDPNGYITYRLVRDSTDFVDGQHVKNLDCLNRDLSKVRSKISTCFIRLSNIF</sequence>
<protein>
    <recommendedName>
        <fullName evidence="2">FCP1 homology domain-containing protein</fullName>
    </recommendedName>
</protein>
<dbReference type="SUPFAM" id="SSF56784">
    <property type="entry name" value="HAD-like"/>
    <property type="match status" value="1"/>
</dbReference>
<dbReference type="OrthoDB" id="287041at2759"/>
<dbReference type="STRING" id="195883.A0A482WQT5"/>
<evidence type="ECO:0000313" key="3">
    <source>
        <dbReference type="EMBL" id="RZF35551.1"/>
    </source>
</evidence>
<gene>
    <name evidence="3" type="ORF">LSTR_LSTR016393</name>
</gene>
<dbReference type="Proteomes" id="UP000291343">
    <property type="component" value="Unassembled WGS sequence"/>
</dbReference>
<reference evidence="3 4" key="1">
    <citation type="journal article" date="2017" name="Gigascience">
        <title>Genome sequence of the small brown planthopper, Laodelphax striatellus.</title>
        <authorList>
            <person name="Zhu J."/>
            <person name="Jiang F."/>
            <person name="Wang X."/>
            <person name="Yang P."/>
            <person name="Bao Y."/>
            <person name="Zhao W."/>
            <person name="Wang W."/>
            <person name="Lu H."/>
            <person name="Wang Q."/>
            <person name="Cui N."/>
            <person name="Li J."/>
            <person name="Chen X."/>
            <person name="Luo L."/>
            <person name="Yu J."/>
            <person name="Kang L."/>
            <person name="Cui F."/>
        </authorList>
    </citation>
    <scope>NUCLEOTIDE SEQUENCE [LARGE SCALE GENOMIC DNA]</scope>
    <source>
        <strain evidence="3">Lst14</strain>
    </source>
</reference>
<dbReference type="InParanoid" id="A0A482WQT5"/>
<name>A0A482WQT5_LAOST</name>
<evidence type="ECO:0000313" key="4">
    <source>
        <dbReference type="Proteomes" id="UP000291343"/>
    </source>
</evidence>
<evidence type="ECO:0000259" key="2">
    <source>
        <dbReference type="Pfam" id="PF03031"/>
    </source>
</evidence>
<dbReference type="EMBL" id="QKKF02028041">
    <property type="protein sequence ID" value="RZF35551.1"/>
    <property type="molecule type" value="Genomic_DNA"/>
</dbReference>
<proteinExistence type="predicted"/>
<keyword evidence="4" id="KW-1185">Reference proteome</keyword>
<dbReference type="InterPro" id="IPR023214">
    <property type="entry name" value="HAD_sf"/>
</dbReference>
<comment type="caution">
    <text evidence="3">The sequence shown here is derived from an EMBL/GenBank/DDBJ whole genome shotgun (WGS) entry which is preliminary data.</text>
</comment>
<dbReference type="InterPro" id="IPR004274">
    <property type="entry name" value="FCP1_dom"/>
</dbReference>
<accession>A0A482WQT5</accession>
<organism evidence="3 4">
    <name type="scientific">Laodelphax striatellus</name>
    <name type="common">Small brown planthopper</name>
    <name type="synonym">Delphax striatella</name>
    <dbReference type="NCBI Taxonomy" id="195883"/>
    <lineage>
        <taxon>Eukaryota</taxon>
        <taxon>Metazoa</taxon>
        <taxon>Ecdysozoa</taxon>
        <taxon>Arthropoda</taxon>
        <taxon>Hexapoda</taxon>
        <taxon>Insecta</taxon>
        <taxon>Pterygota</taxon>
        <taxon>Neoptera</taxon>
        <taxon>Paraneoptera</taxon>
        <taxon>Hemiptera</taxon>
        <taxon>Auchenorrhyncha</taxon>
        <taxon>Fulgoroidea</taxon>
        <taxon>Delphacidae</taxon>
        <taxon>Criomorphinae</taxon>
        <taxon>Laodelphax</taxon>
    </lineage>
</organism>
<dbReference type="Gene3D" id="3.40.50.1000">
    <property type="entry name" value="HAD superfamily/HAD-like"/>
    <property type="match status" value="1"/>
</dbReference>
<keyword evidence="1" id="KW-0732">Signal</keyword>
<feature type="domain" description="FCP1 homology" evidence="2">
    <location>
        <begin position="17"/>
        <end position="60"/>
    </location>
</feature>
<feature type="signal peptide" evidence="1">
    <location>
        <begin position="1"/>
        <end position="23"/>
    </location>
</feature>